<evidence type="ECO:0000313" key="6">
    <source>
        <dbReference type="EMBL" id="TEB11927.1"/>
    </source>
</evidence>
<comment type="function">
    <text evidence="5">Catalyzes the methylation of C-1 in cobalt-precorrin-5B to form cobalt-precorrin-6A.</text>
</comment>
<keyword evidence="4 5" id="KW-0949">S-adenosyl-L-methionine</keyword>
<proteinExistence type="inferred from homology"/>
<evidence type="ECO:0000256" key="3">
    <source>
        <dbReference type="ARBA" id="ARBA00022679"/>
    </source>
</evidence>
<dbReference type="Pfam" id="PF01888">
    <property type="entry name" value="CbiD"/>
    <property type="match status" value="1"/>
</dbReference>
<dbReference type="OrthoDB" id="6439987at2"/>
<evidence type="ECO:0000256" key="2">
    <source>
        <dbReference type="ARBA" id="ARBA00022603"/>
    </source>
</evidence>
<dbReference type="PANTHER" id="PTHR35863:SF1">
    <property type="entry name" value="COBALT-PRECORRIN-5B C(1)-METHYLTRANSFERASE"/>
    <property type="match status" value="1"/>
</dbReference>
<dbReference type="PANTHER" id="PTHR35863">
    <property type="entry name" value="COBALT-PRECORRIN-5B C(1)-METHYLTRANSFERASE"/>
    <property type="match status" value="1"/>
</dbReference>
<evidence type="ECO:0000256" key="5">
    <source>
        <dbReference type="HAMAP-Rule" id="MF_00787"/>
    </source>
</evidence>
<evidence type="ECO:0000256" key="1">
    <source>
        <dbReference type="ARBA" id="ARBA00022573"/>
    </source>
</evidence>
<dbReference type="PIRSF" id="PIRSF026782">
    <property type="entry name" value="CbiD"/>
    <property type="match status" value="1"/>
</dbReference>
<evidence type="ECO:0000256" key="4">
    <source>
        <dbReference type="ARBA" id="ARBA00022691"/>
    </source>
</evidence>
<dbReference type="GO" id="GO:0032259">
    <property type="term" value="P:methylation"/>
    <property type="evidence" value="ECO:0007669"/>
    <property type="project" value="UniProtKB-KW"/>
</dbReference>
<dbReference type="InterPro" id="IPR036074">
    <property type="entry name" value="CbiD_sf"/>
</dbReference>
<dbReference type="HAMAP" id="MF_00787">
    <property type="entry name" value="CbiD"/>
    <property type="match status" value="1"/>
</dbReference>
<reference evidence="6 7" key="1">
    <citation type="journal article" date="2018" name="Environ. Microbiol.">
        <title>Novel energy conservation strategies and behaviour of Pelotomaculum schinkii driving syntrophic propionate catabolism.</title>
        <authorList>
            <person name="Hidalgo-Ahumada C.A.P."/>
            <person name="Nobu M.K."/>
            <person name="Narihiro T."/>
            <person name="Tamaki H."/>
            <person name="Liu W.T."/>
            <person name="Kamagata Y."/>
            <person name="Stams A.J.M."/>
            <person name="Imachi H."/>
            <person name="Sousa D.Z."/>
        </authorList>
    </citation>
    <scope>NUCLEOTIDE SEQUENCE [LARGE SCALE GENOMIC DNA]</scope>
    <source>
        <strain evidence="6 7">MGP</strain>
    </source>
</reference>
<keyword evidence="3 5" id="KW-0808">Transferase</keyword>
<comment type="pathway">
    <text evidence="5">Cofactor biosynthesis; adenosylcobalamin biosynthesis; cob(II)yrinate a,c-diamide from sirohydrochlorin (anaerobic route): step 6/10.</text>
</comment>
<name>A0A4Y7RUI7_9FIRM</name>
<organism evidence="6 7">
    <name type="scientific">Pelotomaculum propionicicum</name>
    <dbReference type="NCBI Taxonomy" id="258475"/>
    <lineage>
        <taxon>Bacteria</taxon>
        <taxon>Bacillati</taxon>
        <taxon>Bacillota</taxon>
        <taxon>Clostridia</taxon>
        <taxon>Eubacteriales</taxon>
        <taxon>Desulfotomaculaceae</taxon>
        <taxon>Pelotomaculum</taxon>
    </lineage>
</organism>
<accession>A0A4Y7RUI7</accession>
<dbReference type="Gene3D" id="3.30.2110.10">
    <property type="entry name" value="CbiD-like"/>
    <property type="match status" value="1"/>
</dbReference>
<comment type="caution">
    <text evidence="6">The sequence shown here is derived from an EMBL/GenBank/DDBJ whole genome shotgun (WGS) entry which is preliminary data.</text>
</comment>
<dbReference type="GO" id="GO:0019251">
    <property type="term" value="P:anaerobic cobalamin biosynthetic process"/>
    <property type="evidence" value="ECO:0007669"/>
    <property type="project" value="UniProtKB-UniRule"/>
</dbReference>
<protein>
    <recommendedName>
        <fullName evidence="5">Cobalt-precorrin-5B C(1)-methyltransferase</fullName>
        <ecNumber evidence="5">2.1.1.195</ecNumber>
    </recommendedName>
    <alternativeName>
        <fullName evidence="5">Cobalt-precorrin-6A synthase</fullName>
    </alternativeName>
</protein>
<dbReference type="InterPro" id="IPR002748">
    <property type="entry name" value="CbiD"/>
</dbReference>
<dbReference type="EMBL" id="QFFZ01000010">
    <property type="protein sequence ID" value="TEB11927.1"/>
    <property type="molecule type" value="Genomic_DNA"/>
</dbReference>
<dbReference type="GO" id="GO:0043780">
    <property type="term" value="F:cobalt-precorrin-5B C1-methyltransferase activity"/>
    <property type="evidence" value="ECO:0007669"/>
    <property type="project" value="RHEA"/>
</dbReference>
<keyword evidence="1 5" id="KW-0169">Cobalamin biosynthesis</keyword>
<sequence>MDSLVQNRTGITTGTCAAAAAAAAARALALGDRVREVMVRLPAGTTIPVSISELFCQGEMARATVVKDAGSDPDITNGAEIIATVRRTEAAGCAIKGGTGVGIVTLAGLQVPVGQPAINPAPRRMIRQAVSEYMPPQGGLEVEIAVPRGAELARRTFNPRLGIIGGISILGTTGIVRPMSKEALLCSLLPALDVARANGMTGVFLVPGNIGRKAVLERFKPHPLAVVEMSNFAGDMLERAVKLNFERLVLAGHPGKLGKLIEDHFCTDSAVSPSAAGIVMNMARAAGLKTTFDSSGAGPVTVEGIISLLEPPERKVLFDKVAAAIVQAACRRYGIKNLAVWLCDLKGREVGASGII</sequence>
<comment type="similarity">
    <text evidence="5">Belongs to the CbiD family.</text>
</comment>
<dbReference type="UniPathway" id="UPA00148">
    <property type="reaction ID" value="UER00227"/>
</dbReference>
<dbReference type="RefSeq" id="WP_134213164.1">
    <property type="nucleotide sequence ID" value="NZ_QFFZ01000010.1"/>
</dbReference>
<dbReference type="Proteomes" id="UP000297597">
    <property type="component" value="Unassembled WGS sequence"/>
</dbReference>
<dbReference type="AlphaFoldDB" id="A0A4Y7RUI7"/>
<keyword evidence="2 5" id="KW-0489">Methyltransferase</keyword>
<comment type="catalytic activity">
    <reaction evidence="5">
        <text>Co-precorrin-5B + S-adenosyl-L-methionine = Co-precorrin-6A + S-adenosyl-L-homocysteine</text>
        <dbReference type="Rhea" id="RHEA:26285"/>
        <dbReference type="ChEBI" id="CHEBI:57856"/>
        <dbReference type="ChEBI" id="CHEBI:59789"/>
        <dbReference type="ChEBI" id="CHEBI:60063"/>
        <dbReference type="ChEBI" id="CHEBI:60064"/>
        <dbReference type="EC" id="2.1.1.195"/>
    </reaction>
</comment>
<keyword evidence="7" id="KW-1185">Reference proteome</keyword>
<dbReference type="SUPFAM" id="SSF111342">
    <property type="entry name" value="CbiD-like"/>
    <property type="match status" value="1"/>
</dbReference>
<dbReference type="EC" id="2.1.1.195" evidence="5"/>
<dbReference type="NCBIfam" id="TIGR00312">
    <property type="entry name" value="cbiD"/>
    <property type="match status" value="1"/>
</dbReference>
<gene>
    <name evidence="5 6" type="primary">cbiD</name>
    <name evidence="6" type="ORF">Pmgp_01294</name>
</gene>
<evidence type="ECO:0000313" key="7">
    <source>
        <dbReference type="Proteomes" id="UP000297597"/>
    </source>
</evidence>